<dbReference type="Proteomes" id="UP000628775">
    <property type="component" value="Unassembled WGS sequence"/>
</dbReference>
<dbReference type="AlphaFoldDB" id="A0A8J3DVY7"/>
<reference evidence="1" key="1">
    <citation type="journal article" date="2014" name="Int. J. Syst. Evol. Microbiol.">
        <title>Complete genome sequence of Corynebacterium casei LMG S-19264T (=DSM 44701T), isolated from a smear-ripened cheese.</title>
        <authorList>
            <consortium name="US DOE Joint Genome Institute (JGI-PGF)"/>
            <person name="Walter F."/>
            <person name="Albersmeier A."/>
            <person name="Kalinowski J."/>
            <person name="Ruckert C."/>
        </authorList>
    </citation>
    <scope>NUCLEOTIDE SEQUENCE</scope>
    <source>
        <strain evidence="1">CGMCC 1.15371</strain>
    </source>
</reference>
<protein>
    <submittedName>
        <fullName evidence="1">Uncharacterized protein</fullName>
    </submittedName>
</protein>
<evidence type="ECO:0000313" key="1">
    <source>
        <dbReference type="EMBL" id="GGE45372.1"/>
    </source>
</evidence>
<sequence length="66" mass="7899">MLSNTTLHILFTYFGLKYVKRFKIFSLVELTKFQYLIIDIIRAVLLYSFQRITDLSHGKELINKNE</sequence>
<proteinExistence type="predicted"/>
<evidence type="ECO:0000313" key="2">
    <source>
        <dbReference type="Proteomes" id="UP000628775"/>
    </source>
</evidence>
<accession>A0A8J3DVY7</accession>
<gene>
    <name evidence="1" type="ORF">GCM10011391_25270</name>
</gene>
<keyword evidence="2" id="KW-1185">Reference proteome</keyword>
<organism evidence="1 2">
    <name type="scientific">Pullulanibacillus camelliae</name>
    <dbReference type="NCBI Taxonomy" id="1707096"/>
    <lineage>
        <taxon>Bacteria</taxon>
        <taxon>Bacillati</taxon>
        <taxon>Bacillota</taxon>
        <taxon>Bacilli</taxon>
        <taxon>Bacillales</taxon>
        <taxon>Sporolactobacillaceae</taxon>
        <taxon>Pullulanibacillus</taxon>
    </lineage>
</organism>
<dbReference type="EMBL" id="BMIR01000011">
    <property type="protein sequence ID" value="GGE45372.1"/>
    <property type="molecule type" value="Genomic_DNA"/>
</dbReference>
<name>A0A8J3DVY7_9BACL</name>
<reference evidence="1" key="2">
    <citation type="submission" date="2020-09" db="EMBL/GenBank/DDBJ databases">
        <authorList>
            <person name="Sun Q."/>
            <person name="Zhou Y."/>
        </authorList>
    </citation>
    <scope>NUCLEOTIDE SEQUENCE</scope>
    <source>
        <strain evidence="1">CGMCC 1.15371</strain>
    </source>
</reference>
<comment type="caution">
    <text evidence="1">The sequence shown here is derived from an EMBL/GenBank/DDBJ whole genome shotgun (WGS) entry which is preliminary data.</text>
</comment>